<dbReference type="HOGENOM" id="CLU_053699_0_0_9"/>
<gene>
    <name evidence="1" type="ordered locus">BpOF4_20969</name>
</gene>
<evidence type="ECO:0000313" key="2">
    <source>
        <dbReference type="Proteomes" id="UP000001544"/>
    </source>
</evidence>
<protein>
    <recommendedName>
        <fullName evidence="3">Actin-like protein N-terminal domain-containing protein</fullName>
    </recommendedName>
</protein>
<sequence>MSNYHYTFANDNGNSKHKAMINDSLYVYPNVYSVLHSPLGEVDKSLEEAVRDLHNRMDVRIESKALSSNHRYLIGKAALDSKSDLYNMDVGSIQKHNEDIPIINSLGLLAVKAVQDHYEKKGTLQDAESLEVTVDMTTALPVSLHNAVNQKTFQDRWLNGPHQVKVYVKELALNVVIRFRVVKVLQEGVPALFTIFEDEDGNYRNDDMFDEFKEQYKEELDEEVTGEYFLDKRILHFDIGDGSTEAVYTEGYSVNVEKSDGRKFGLGATLEAAAEKLNLEPKYANTNITRQKLSDFLYVGPGKPNKKRKDAVKALAEPLNELVDGKLMPFMKKRLETLVFEVDVVVVYGGASILAKDNMYKKVLDYCSIYDIQVLWVPAHYCVEMNVRGMNMYNKIKMDELIAEAEELVNQ</sequence>
<geneLocation type="plasmid" evidence="1 2">
    <name>pBpOF4-01</name>
</geneLocation>
<proteinExistence type="predicted"/>
<organism evidence="1 2">
    <name type="scientific">Alkalihalophilus pseudofirmus (strain ATCC BAA-2126 / JCM 17055 / OF4)</name>
    <name type="common">Bacillus pseudofirmus</name>
    <dbReference type="NCBI Taxonomy" id="398511"/>
    <lineage>
        <taxon>Bacteria</taxon>
        <taxon>Bacillati</taxon>
        <taxon>Bacillota</taxon>
        <taxon>Bacilli</taxon>
        <taxon>Bacillales</taxon>
        <taxon>Bacillaceae</taxon>
        <taxon>Alkalihalophilus</taxon>
    </lineage>
</organism>
<evidence type="ECO:0008006" key="3">
    <source>
        <dbReference type="Google" id="ProtNLM"/>
    </source>
</evidence>
<keyword evidence="1" id="KW-0614">Plasmid</keyword>
<dbReference type="CDD" id="cd24023">
    <property type="entry name" value="ASKHA_NBD_ParM_Alp7A-like"/>
    <property type="match status" value="1"/>
</dbReference>
<name>D3G1G3_ALKPO</name>
<dbReference type="RefSeq" id="WP_012961099.1">
    <property type="nucleotide sequence ID" value="NC_013792.1"/>
</dbReference>
<dbReference type="Gene3D" id="3.30.420.40">
    <property type="match status" value="2"/>
</dbReference>
<dbReference type="eggNOG" id="ENOG502Z9QQ">
    <property type="taxonomic scope" value="Bacteria"/>
</dbReference>
<dbReference type="EMBL" id="CP001879">
    <property type="protein sequence ID" value="ADC52189.1"/>
    <property type="molecule type" value="Genomic_DNA"/>
</dbReference>
<keyword evidence="2" id="KW-1185">Reference proteome</keyword>
<dbReference type="KEGG" id="bpf:BpOF4_20969"/>
<dbReference type="InterPro" id="IPR043129">
    <property type="entry name" value="ATPase_NBD"/>
</dbReference>
<accession>D3G1G3</accession>
<evidence type="ECO:0000313" key="1">
    <source>
        <dbReference type="EMBL" id="ADC52189.1"/>
    </source>
</evidence>
<dbReference type="Proteomes" id="UP000001544">
    <property type="component" value="Plasmid pBpOF4-01"/>
</dbReference>
<reference evidence="1 2" key="1">
    <citation type="journal article" date="2011" name="Environ. Microbiol.">
        <title>Genome of alkaliphilic Bacillus pseudofirmus OF4 reveals adaptations that support the ability to grow in an external pH range from 7.5 to 11.4.</title>
        <authorList>
            <person name="Janto B."/>
            <person name="Ahmed A."/>
            <person name="Ito M."/>
            <person name="Liu J."/>
            <person name="Hicks D.B."/>
            <person name="Pagni S."/>
            <person name="Fackelmayer O.J."/>
            <person name="Smith T.A."/>
            <person name="Earl J."/>
            <person name="Elbourne L.D."/>
            <person name="Hassan K."/>
            <person name="Paulsen I.T."/>
            <person name="Kolsto A.B."/>
            <person name="Tourasse N.J."/>
            <person name="Ehrlich G.D."/>
            <person name="Boissy R."/>
            <person name="Ivey D.M."/>
            <person name="Li G."/>
            <person name="Xue Y."/>
            <person name="Ma Y."/>
            <person name="Hu F.Z."/>
            <person name="Krulwich T.A."/>
        </authorList>
    </citation>
    <scope>NUCLEOTIDE SEQUENCE [LARGE SCALE GENOMIC DNA]</scope>
    <source>
        <strain evidence="2">ATCC BAA-2126 / JCM 17055 / OF4</strain>
    </source>
</reference>
<dbReference type="AlphaFoldDB" id="D3G1G3"/>
<dbReference type="SUPFAM" id="SSF53067">
    <property type="entry name" value="Actin-like ATPase domain"/>
    <property type="match status" value="1"/>
</dbReference>